<dbReference type="InterPro" id="IPR009044">
    <property type="entry name" value="ssDNA-bd_transcriptional_reg"/>
</dbReference>
<evidence type="ECO:0000256" key="3">
    <source>
        <dbReference type="ARBA" id="ARBA00022664"/>
    </source>
</evidence>
<proteinExistence type="inferred from homology"/>
<dbReference type="GO" id="GO:0003677">
    <property type="term" value="F:DNA binding"/>
    <property type="evidence" value="ECO:0007669"/>
    <property type="project" value="InterPro"/>
</dbReference>
<feature type="compositionally biased region" description="Basic and acidic residues" evidence="5">
    <location>
        <begin position="34"/>
        <end position="49"/>
    </location>
</feature>
<reference evidence="8 9" key="1">
    <citation type="submission" date="2015-04" db="EMBL/GenBank/DDBJ databases">
        <title>Lasius niger genome sequencing.</title>
        <authorList>
            <person name="Konorov E.A."/>
            <person name="Nikitin M.A."/>
            <person name="Kirill M.V."/>
            <person name="Chang P."/>
        </authorList>
    </citation>
    <scope>NUCLEOTIDE SEQUENCE [LARGE SCALE GENOMIC DNA]</scope>
    <source>
        <tissue evidence="8">Whole</tissue>
    </source>
</reference>
<evidence type="ECO:0000256" key="2">
    <source>
        <dbReference type="ARBA" id="ARBA00007459"/>
    </source>
</evidence>
<evidence type="ECO:0000256" key="1">
    <source>
        <dbReference type="ARBA" id="ARBA00004123"/>
    </source>
</evidence>
<feature type="compositionally biased region" description="Basic and acidic residues" evidence="5">
    <location>
        <begin position="403"/>
        <end position="476"/>
    </location>
</feature>
<evidence type="ECO:0000313" key="8">
    <source>
        <dbReference type="EMBL" id="KMQ90824.1"/>
    </source>
</evidence>
<feature type="compositionally biased region" description="Pro residues" evidence="5">
    <location>
        <begin position="312"/>
        <end position="330"/>
    </location>
</feature>
<dbReference type="PANTHER" id="PTHR13484:SF0">
    <property type="entry name" value="PRE-MRNA 3'-END-PROCESSING FACTOR FIP1"/>
    <property type="match status" value="1"/>
</dbReference>
<evidence type="ECO:0000259" key="7">
    <source>
        <dbReference type="Pfam" id="PF05182"/>
    </source>
</evidence>
<name>A0A0J7KKR2_LASNI</name>
<comment type="subcellular location">
    <subcellularLocation>
        <location evidence="1">Nucleus</location>
    </subcellularLocation>
</comment>
<feature type="region of interest" description="Disordered" evidence="5">
    <location>
        <begin position="497"/>
        <end position="546"/>
    </location>
</feature>
<feature type="compositionally biased region" description="Acidic residues" evidence="5">
    <location>
        <begin position="95"/>
        <end position="109"/>
    </location>
</feature>
<comment type="caution">
    <text evidence="8">The sequence shown here is derived from an EMBL/GenBank/DDBJ whole genome shotgun (WGS) entry which is preliminary data.</text>
</comment>
<dbReference type="Pfam" id="PF02229">
    <property type="entry name" value="PC4"/>
    <property type="match status" value="1"/>
</dbReference>
<protein>
    <submittedName>
        <fullName evidence="8">Pre-mrna 3-end-processing factor fip1</fullName>
    </submittedName>
</protein>
<feature type="region of interest" description="Disordered" evidence="5">
    <location>
        <begin position="244"/>
        <end position="476"/>
    </location>
</feature>
<feature type="domain" description="Pre-mRNA polyadenylation factor Fip1" evidence="7">
    <location>
        <begin position="170"/>
        <end position="212"/>
    </location>
</feature>
<evidence type="ECO:0000313" key="9">
    <source>
        <dbReference type="Proteomes" id="UP000036403"/>
    </source>
</evidence>
<dbReference type="InterPro" id="IPR003173">
    <property type="entry name" value="PC4_C"/>
</dbReference>
<feature type="compositionally biased region" description="Polar residues" evidence="5">
    <location>
        <begin position="50"/>
        <end position="61"/>
    </location>
</feature>
<dbReference type="Proteomes" id="UP000036403">
    <property type="component" value="Unassembled WGS sequence"/>
</dbReference>
<gene>
    <name evidence="8" type="ORF">RF55_9377</name>
</gene>
<dbReference type="InterPro" id="IPR007854">
    <property type="entry name" value="Fip1_dom"/>
</dbReference>
<feature type="compositionally biased region" description="Polar residues" evidence="5">
    <location>
        <begin position="22"/>
        <end position="33"/>
    </location>
</feature>
<dbReference type="Pfam" id="PF05182">
    <property type="entry name" value="Fip1"/>
    <property type="match status" value="1"/>
</dbReference>
<keyword evidence="9" id="KW-1185">Reference proteome</keyword>
<sequence>MADENEDQWLYGDSADGKDYANIQSEIQQNDSTKIQEKSQTQEDRKIEGTSETPSEMQESVGSPIGDIEESSSLNNVQEENNADANKNGTREASSQEDGEAASDSDSDDDVHVVIGDIKSTPAYGSLNIKRGGLLTNASGVPDKLSKQPGKFSIDEFETIGVINGIPAHEYNLDQLEDKPWRQPGADITDYFNYGFNEETWRAYCERQKKMRSESGVGLILNAGGGGGNPGSMRVPQVAITNDNSKYSGIMGPKRAGPPPGRKMAGTIDVIGSSGLASRRNLDKSPPKGNVIQVMTADRREYSRKPGFPDLTVPPPGAGMPPPFDMPPPGYAGEPAPFYMPETDPYYQSYEPTQDSQWGNDPTWQPTNLAIPMTEGEDDKDMGPKTIPTMVPPTSIPPLMQSRDQRDGRDRERDRDRDRDRELDSMGRDRDRDKDRDRDRDREKDSMMRDRIGIDRGRDLVDTNLDHEARADVRRNPDARIENVLKKKANKYFAVTSFEPKMPKSKEYLSDTDDSSEEEVKSNKRKPKVEEDKPVTKKAKKEDEETIWDLGNNRQVNVRNFKGKYYVDIREMYCDKEGDMKPSKK</sequence>
<comment type="similarity">
    <text evidence="2">Belongs to the FIP1 family.</text>
</comment>
<dbReference type="SUPFAM" id="SSF54447">
    <property type="entry name" value="ssDNA-binding transcriptional regulator domain"/>
    <property type="match status" value="1"/>
</dbReference>
<organism evidence="8 9">
    <name type="scientific">Lasius niger</name>
    <name type="common">Black garden ant</name>
    <dbReference type="NCBI Taxonomy" id="67767"/>
    <lineage>
        <taxon>Eukaryota</taxon>
        <taxon>Metazoa</taxon>
        <taxon>Ecdysozoa</taxon>
        <taxon>Arthropoda</taxon>
        <taxon>Hexapoda</taxon>
        <taxon>Insecta</taxon>
        <taxon>Pterygota</taxon>
        <taxon>Neoptera</taxon>
        <taxon>Endopterygota</taxon>
        <taxon>Hymenoptera</taxon>
        <taxon>Apocrita</taxon>
        <taxon>Aculeata</taxon>
        <taxon>Formicoidea</taxon>
        <taxon>Formicidae</taxon>
        <taxon>Formicinae</taxon>
        <taxon>Lasius</taxon>
        <taxon>Lasius</taxon>
    </lineage>
</organism>
<evidence type="ECO:0000259" key="6">
    <source>
        <dbReference type="Pfam" id="PF02229"/>
    </source>
</evidence>
<feature type="compositionally biased region" description="Polar residues" evidence="5">
    <location>
        <begin position="350"/>
        <end position="368"/>
    </location>
</feature>
<keyword evidence="4" id="KW-0539">Nucleus</keyword>
<dbReference type="EMBL" id="LBMM01006200">
    <property type="protein sequence ID" value="KMQ90824.1"/>
    <property type="molecule type" value="Genomic_DNA"/>
</dbReference>
<dbReference type="PANTHER" id="PTHR13484">
    <property type="entry name" value="FIP1-LIKE 1 PROTEIN"/>
    <property type="match status" value="1"/>
</dbReference>
<keyword evidence="3" id="KW-0507">mRNA processing</keyword>
<dbReference type="AlphaFoldDB" id="A0A0J7KKR2"/>
<feature type="region of interest" description="Disordered" evidence="5">
    <location>
        <begin position="1"/>
        <end position="112"/>
    </location>
</feature>
<evidence type="ECO:0000256" key="4">
    <source>
        <dbReference type="ARBA" id="ARBA00023242"/>
    </source>
</evidence>
<dbReference type="OrthoDB" id="1917198at2759"/>
<feature type="compositionally biased region" description="Polar residues" evidence="5">
    <location>
        <begin position="71"/>
        <end position="88"/>
    </location>
</feature>
<dbReference type="GO" id="GO:0006355">
    <property type="term" value="P:regulation of DNA-templated transcription"/>
    <property type="evidence" value="ECO:0007669"/>
    <property type="project" value="InterPro"/>
</dbReference>
<dbReference type="Gene3D" id="2.30.31.10">
    <property type="entry name" value="Transcriptional Coactivator Pc4, Chain A"/>
    <property type="match status" value="1"/>
</dbReference>
<accession>A0A0J7KKR2</accession>
<dbReference type="GO" id="GO:0005847">
    <property type="term" value="C:mRNA cleavage and polyadenylation specificity factor complex"/>
    <property type="evidence" value="ECO:0007669"/>
    <property type="project" value="TreeGrafter"/>
</dbReference>
<dbReference type="PaxDb" id="67767-A0A0J7KKR2"/>
<dbReference type="STRING" id="67767.A0A0J7KKR2"/>
<dbReference type="GO" id="GO:0006397">
    <property type="term" value="P:mRNA processing"/>
    <property type="evidence" value="ECO:0007669"/>
    <property type="project" value="UniProtKB-KW"/>
</dbReference>
<feature type="domain" description="Transcriptional coactivator p15 (PC4) C-terminal" evidence="6">
    <location>
        <begin position="548"/>
        <end position="585"/>
    </location>
</feature>
<evidence type="ECO:0000256" key="5">
    <source>
        <dbReference type="SAM" id="MobiDB-lite"/>
    </source>
</evidence>
<feature type="compositionally biased region" description="Basic and acidic residues" evidence="5">
    <location>
        <begin position="518"/>
        <end position="543"/>
    </location>
</feature>
<dbReference type="InterPro" id="IPR051187">
    <property type="entry name" value="Pre-mRNA_3'-end_processing_reg"/>
</dbReference>
<feature type="non-terminal residue" evidence="8">
    <location>
        <position position="585"/>
    </location>
</feature>